<dbReference type="SUPFAM" id="SSF53474">
    <property type="entry name" value="alpha/beta-Hydrolases"/>
    <property type="match status" value="2"/>
</dbReference>
<reference evidence="3" key="1">
    <citation type="submission" date="2023-08" db="EMBL/GenBank/DDBJ databases">
        <title>A de novo genome assembly of Solanum verrucosum Schlechtendal, a Mexican diploid species geographically isolated from the other diploid A-genome species in potato relatives.</title>
        <authorList>
            <person name="Hosaka K."/>
        </authorList>
    </citation>
    <scope>NUCLEOTIDE SEQUENCE</scope>
    <source>
        <tissue evidence="3">Young leaves</tissue>
    </source>
</reference>
<sequence>MEVMKKHFVLVHGACHGSWCWYKLKPLLEAAGHTVTALDMAASGIDLRKIEELRTLVDYTVPLMEFMESLPQEEKVILVGHSYGGMNLALAMEKYPKKIFAAVFLAALLPDSAHMSSYVLDQFFERTPKENWLDTQFVSYGSPEEPLTSMFFGPKFLVQQLYQLCSPEDVALASSLVRPTSLFMEDLSKVKYFTDEGYGSVKKVYIICTEDKVSPKEFQQWQIDNNGTVIEAKEIKGADHMAMLWVDPRGFQGIHPNPLGKTLHCIYKTKPKEKFHKGLKMEPIKKQGRHFVLVHGGWYWYKLKPLLEVAGHKVTTLDLAASGIDLRKIEELHTFHDYTLPLMELMESLPQEEKVILVGHSFGGMNLGLVMEKYQQKIYVAVFLAAFMPDSIHMSSYVLDQYFERMPTINWLDTQFVSYGSPEEPLPSIFFGPKFLAYNLYQLCSPEDLALASSLGRASSLFLEDLSKTKYFTDEGYGLVKKVYIVCTEDKLIPKEFQKWQIDNISIIETKEIKGADHMALLSMPKQLCDTLLEIAHKYN</sequence>
<feature type="domain" description="AB hydrolase-1" evidence="2">
    <location>
        <begin position="291"/>
        <end position="530"/>
    </location>
</feature>
<dbReference type="GO" id="GO:0080032">
    <property type="term" value="F:methyl jasmonate esterase activity"/>
    <property type="evidence" value="ECO:0007669"/>
    <property type="project" value="TreeGrafter"/>
</dbReference>
<organism evidence="3 4">
    <name type="scientific">Solanum verrucosum</name>
    <dbReference type="NCBI Taxonomy" id="315347"/>
    <lineage>
        <taxon>Eukaryota</taxon>
        <taxon>Viridiplantae</taxon>
        <taxon>Streptophyta</taxon>
        <taxon>Embryophyta</taxon>
        <taxon>Tracheophyta</taxon>
        <taxon>Spermatophyta</taxon>
        <taxon>Magnoliopsida</taxon>
        <taxon>eudicotyledons</taxon>
        <taxon>Gunneridae</taxon>
        <taxon>Pentapetalae</taxon>
        <taxon>asterids</taxon>
        <taxon>lamiids</taxon>
        <taxon>Solanales</taxon>
        <taxon>Solanaceae</taxon>
        <taxon>Solanoideae</taxon>
        <taxon>Solaneae</taxon>
        <taxon>Solanum</taxon>
    </lineage>
</organism>
<dbReference type="GO" id="GO:0080030">
    <property type="term" value="F:methyl indole-3-acetate esterase activity"/>
    <property type="evidence" value="ECO:0007669"/>
    <property type="project" value="TreeGrafter"/>
</dbReference>
<dbReference type="InterPro" id="IPR045889">
    <property type="entry name" value="MES/HNL"/>
</dbReference>
<dbReference type="Pfam" id="PF12697">
    <property type="entry name" value="Abhydrolase_6"/>
    <property type="match status" value="2"/>
</dbReference>
<evidence type="ECO:0000256" key="1">
    <source>
        <dbReference type="ARBA" id="ARBA00022801"/>
    </source>
</evidence>
<evidence type="ECO:0000259" key="2">
    <source>
        <dbReference type="Pfam" id="PF12697"/>
    </source>
</evidence>
<keyword evidence="1" id="KW-0378">Hydrolase</keyword>
<dbReference type="GO" id="GO:0009696">
    <property type="term" value="P:salicylic acid metabolic process"/>
    <property type="evidence" value="ECO:0007669"/>
    <property type="project" value="TreeGrafter"/>
</dbReference>
<evidence type="ECO:0000313" key="4">
    <source>
        <dbReference type="Proteomes" id="UP001234989"/>
    </source>
</evidence>
<feature type="domain" description="AB hydrolase-1" evidence="2">
    <location>
        <begin position="8"/>
        <end position="248"/>
    </location>
</feature>
<dbReference type="Proteomes" id="UP001234989">
    <property type="component" value="Chromosome 2"/>
</dbReference>
<accession>A0AAF0Q1Z9</accession>
<keyword evidence="4" id="KW-1185">Reference proteome</keyword>
<dbReference type="AlphaFoldDB" id="A0AAF0Q1Z9"/>
<dbReference type="Gene3D" id="3.40.50.1820">
    <property type="entry name" value="alpha/beta hydrolase"/>
    <property type="match status" value="2"/>
</dbReference>
<dbReference type="InterPro" id="IPR000073">
    <property type="entry name" value="AB_hydrolase_1"/>
</dbReference>
<evidence type="ECO:0000313" key="3">
    <source>
        <dbReference type="EMBL" id="WMV14988.1"/>
    </source>
</evidence>
<dbReference type="EMBL" id="CP133613">
    <property type="protein sequence ID" value="WMV14988.1"/>
    <property type="molecule type" value="Genomic_DNA"/>
</dbReference>
<dbReference type="PANTHER" id="PTHR10992">
    <property type="entry name" value="METHYLESTERASE FAMILY MEMBER"/>
    <property type="match status" value="1"/>
</dbReference>
<protein>
    <recommendedName>
        <fullName evidence="2">AB hydrolase-1 domain-containing protein</fullName>
    </recommendedName>
</protein>
<dbReference type="GO" id="GO:0080031">
    <property type="term" value="F:methyl salicylate esterase activity"/>
    <property type="evidence" value="ECO:0007669"/>
    <property type="project" value="TreeGrafter"/>
</dbReference>
<dbReference type="FunFam" id="3.40.50.1820:FF:000051">
    <property type="entry name" value="(S)-hydroxynitrile lyase"/>
    <property type="match status" value="2"/>
</dbReference>
<dbReference type="GO" id="GO:0009694">
    <property type="term" value="P:jasmonic acid metabolic process"/>
    <property type="evidence" value="ECO:0007669"/>
    <property type="project" value="TreeGrafter"/>
</dbReference>
<name>A0AAF0Q1Z9_SOLVR</name>
<dbReference type="InterPro" id="IPR029058">
    <property type="entry name" value="AB_hydrolase_fold"/>
</dbReference>
<dbReference type="PANTHER" id="PTHR10992:SF1083">
    <property type="entry name" value="METHYLESTERASE 1"/>
    <property type="match status" value="1"/>
</dbReference>
<proteinExistence type="predicted"/>
<gene>
    <name evidence="3" type="ORF">MTR67_008373</name>
</gene>